<dbReference type="SUPFAM" id="SSF54211">
    <property type="entry name" value="Ribosomal protein S5 domain 2-like"/>
    <property type="match status" value="1"/>
</dbReference>
<sequence>MESPVLSRAAAYPAMSWLRGQPREGTNSGNLCFASAKPIGMEVLACPAAQLRDEAGDSPVGEVRCLESDSAGSGKLSPTLIKLLEENAELLGDVIGGKRGQTSKVVWSQPTSSIAEQEDPVEDLRRGIVESIDSDILSVVQSDKDRVEKCQAKWLKLLKRMWSLGPRQVRRNVLFTPDPKKDIVDNSVLIRGSPYVSERLGFMDDSANSEDTAPDASSELGLSLHVEAASLESSVVSGFQLAISSGPLCEEPMRGLAFVIDAFISHSVMKSEESEEGQQQTE</sequence>
<dbReference type="PANTHER" id="PTHR42908">
    <property type="entry name" value="TRANSLATION ELONGATION FACTOR-RELATED"/>
    <property type="match status" value="1"/>
</dbReference>
<dbReference type="Proteomes" id="UP000197138">
    <property type="component" value="Unassembled WGS sequence"/>
</dbReference>
<evidence type="ECO:0000313" key="3">
    <source>
        <dbReference type="Proteomes" id="UP000197138"/>
    </source>
</evidence>
<reference evidence="3" key="1">
    <citation type="journal article" date="2017" name="Plant J.">
        <title>The pomegranate (Punica granatum L.) genome and the genomics of punicalagin biosynthesis.</title>
        <authorList>
            <person name="Qin G."/>
            <person name="Xu C."/>
            <person name="Ming R."/>
            <person name="Tang H."/>
            <person name="Guyot R."/>
            <person name="Kramer E.M."/>
            <person name="Hu Y."/>
            <person name="Yi X."/>
            <person name="Qi Y."/>
            <person name="Xu X."/>
            <person name="Gao Z."/>
            <person name="Pan H."/>
            <person name="Jian J."/>
            <person name="Tian Y."/>
            <person name="Yue Z."/>
            <person name="Xu Y."/>
        </authorList>
    </citation>
    <scope>NUCLEOTIDE SEQUENCE [LARGE SCALE GENOMIC DNA]</scope>
    <source>
        <strain evidence="3">cv. Dabenzi</strain>
    </source>
</reference>
<accession>A0A218XWJ9</accession>
<evidence type="ECO:0000313" key="2">
    <source>
        <dbReference type="EMBL" id="OWM89026.1"/>
    </source>
</evidence>
<dbReference type="AlphaFoldDB" id="A0A218XWJ9"/>
<name>A0A218XWJ9_PUNGR</name>
<dbReference type="GO" id="GO:0043022">
    <property type="term" value="F:ribosome binding"/>
    <property type="evidence" value="ECO:0007669"/>
    <property type="project" value="TreeGrafter"/>
</dbReference>
<dbReference type="Gene3D" id="3.30.230.10">
    <property type="match status" value="1"/>
</dbReference>
<dbReference type="GO" id="GO:0042256">
    <property type="term" value="P:cytosolic ribosome assembly"/>
    <property type="evidence" value="ECO:0007669"/>
    <property type="project" value="TreeGrafter"/>
</dbReference>
<comment type="caution">
    <text evidence="2">The sequence shown here is derived from an EMBL/GenBank/DDBJ whole genome shotgun (WGS) entry which is preliminary data.</text>
</comment>
<dbReference type="PANTHER" id="PTHR42908:SF3">
    <property type="entry name" value="ELONGATION FACTOR-LIKE GTPASE 1"/>
    <property type="match status" value="1"/>
</dbReference>
<dbReference type="Pfam" id="PF25118">
    <property type="entry name" value="EFL1"/>
    <property type="match status" value="1"/>
</dbReference>
<feature type="domain" description="Elongation factor-like GTPase 1" evidence="1">
    <location>
        <begin position="76"/>
        <end position="175"/>
    </location>
</feature>
<protein>
    <recommendedName>
        <fullName evidence="1">Elongation factor-like GTPase 1 domain-containing protein</fullName>
    </recommendedName>
</protein>
<dbReference type="GO" id="GO:0005829">
    <property type="term" value="C:cytosol"/>
    <property type="evidence" value="ECO:0007669"/>
    <property type="project" value="TreeGrafter"/>
</dbReference>
<dbReference type="InterPro" id="IPR014721">
    <property type="entry name" value="Ribsml_uS5_D2-typ_fold_subgr"/>
</dbReference>
<proteinExistence type="predicted"/>
<dbReference type="GO" id="GO:1990904">
    <property type="term" value="C:ribonucleoprotein complex"/>
    <property type="evidence" value="ECO:0007669"/>
    <property type="project" value="TreeGrafter"/>
</dbReference>
<dbReference type="EMBL" id="MTKT01000725">
    <property type="protein sequence ID" value="OWM89026.1"/>
    <property type="molecule type" value="Genomic_DNA"/>
</dbReference>
<dbReference type="InterPro" id="IPR056752">
    <property type="entry name" value="EFL1"/>
</dbReference>
<dbReference type="InterPro" id="IPR020568">
    <property type="entry name" value="Ribosomal_Su5_D2-typ_SF"/>
</dbReference>
<dbReference type="GO" id="GO:0003924">
    <property type="term" value="F:GTPase activity"/>
    <property type="evidence" value="ECO:0007669"/>
    <property type="project" value="TreeGrafter"/>
</dbReference>
<gene>
    <name evidence="2" type="ORF">CDL15_Pgr023436</name>
</gene>
<evidence type="ECO:0000259" key="1">
    <source>
        <dbReference type="Pfam" id="PF25118"/>
    </source>
</evidence>
<organism evidence="2 3">
    <name type="scientific">Punica granatum</name>
    <name type="common">Pomegranate</name>
    <dbReference type="NCBI Taxonomy" id="22663"/>
    <lineage>
        <taxon>Eukaryota</taxon>
        <taxon>Viridiplantae</taxon>
        <taxon>Streptophyta</taxon>
        <taxon>Embryophyta</taxon>
        <taxon>Tracheophyta</taxon>
        <taxon>Spermatophyta</taxon>
        <taxon>Magnoliopsida</taxon>
        <taxon>eudicotyledons</taxon>
        <taxon>Gunneridae</taxon>
        <taxon>Pentapetalae</taxon>
        <taxon>rosids</taxon>
        <taxon>malvids</taxon>
        <taxon>Myrtales</taxon>
        <taxon>Lythraceae</taxon>
        <taxon>Punica</taxon>
    </lineage>
</organism>